<feature type="compositionally biased region" description="Polar residues" evidence="2">
    <location>
        <begin position="242"/>
        <end position="257"/>
    </location>
</feature>
<feature type="compositionally biased region" description="Polar residues" evidence="2">
    <location>
        <begin position="306"/>
        <end position="318"/>
    </location>
</feature>
<feature type="domain" description="Mitochondria-eating protein C-terminal" evidence="3">
    <location>
        <begin position="645"/>
        <end position="844"/>
    </location>
</feature>
<keyword evidence="5" id="KW-1185">Reference proteome</keyword>
<feature type="compositionally biased region" description="Basic and acidic residues" evidence="2">
    <location>
        <begin position="504"/>
        <end position="538"/>
    </location>
</feature>
<feature type="compositionally biased region" description="Polar residues" evidence="2">
    <location>
        <begin position="488"/>
        <end position="503"/>
    </location>
</feature>
<feature type="region of interest" description="Disordered" evidence="2">
    <location>
        <begin position="242"/>
        <end position="379"/>
    </location>
</feature>
<keyword evidence="1" id="KW-0175">Coiled coil</keyword>
<name>A0ABD3WZM9_SINWO</name>
<dbReference type="Proteomes" id="UP001634394">
    <property type="component" value="Unassembled WGS sequence"/>
</dbReference>
<feature type="compositionally biased region" description="Basic and acidic residues" evidence="2">
    <location>
        <begin position="351"/>
        <end position="376"/>
    </location>
</feature>
<feature type="compositionally biased region" description="Basic and acidic residues" evidence="2">
    <location>
        <begin position="560"/>
        <end position="589"/>
    </location>
</feature>
<sequence length="848" mass="95648">MTDQVNLMKETSSILRDLKFKRFNVITEMRLRVSRKELSNMAHNSRVKGTNLNNVRELIEFIPGFFKNTTSKMNKYQLDFHLNRGSESLVIILEELKRNVHFAKDSFDLSRPQSLNAARLSAILSDRERKPESPLIKSSNSSPARSPAPNLQVINGKRGLKSIAVPNVDAKKEQRYTKPFLQPIIEYNIRDWDLLPNKTGPKGNFLQSGNNVPDESLKSPQRRNLQTTTSGIHQRGRNVNLSSQHLNSGKQNGTTVIGISDKVRPGSNVQKPPGGTETHINVTKDINANHIGTASTNVTDEKSKIYRSSQEKPITQEKTILDKHSEKKSDELSKDGVHEENKNRPNSTAKLESKSKTEVKATKDREIVNGSKEKQSTDTSTTIMDNLVLPQSENSLAMNDGLSSVEIGKHNEIISDPSKVKSKLDHGNKQEINEPVMNIVSGSTENKKEVRHIDVHLPTAAFHSSTEGLSETTQMDDPKLVTQMSKTFYKPDQTSSHVGSNKAGTEKSDQKTNVGESHKTDIEVKVKSTSAKRREGTDKSPTPKQIKEKTNVLTPNGKNNKNDVRPRRSQEDAEETPRPSKEVKPQEKIERTEIKQLKETITSLMDENQKLKQMNDELLSRLSIVTSEKLRDGNPNISDLGSKNRPTKLAEKLSELYDNEWTDAYQEISETVTSEEQIIYVLLEIIMISFKNCEKASKDQFETLNKSVRKEMLFPTGSVEDDQAGEGGKELLDSILFSLRELRQRVAMVSVPKLKQMITTEFEKSFSPKCEPGTKIYLYAERCIELTWLMCIHDPPLYLYRCKSGTPHQDIFKAYKRSGTIVEFCVWPCLYLYEGGPLISKGVAEMQP</sequence>
<evidence type="ECO:0000259" key="3">
    <source>
        <dbReference type="Pfam" id="PF16026"/>
    </source>
</evidence>
<organism evidence="4 5">
    <name type="scientific">Sinanodonta woodiana</name>
    <name type="common">Chinese pond mussel</name>
    <name type="synonym">Anodonta woodiana</name>
    <dbReference type="NCBI Taxonomy" id="1069815"/>
    <lineage>
        <taxon>Eukaryota</taxon>
        <taxon>Metazoa</taxon>
        <taxon>Spiralia</taxon>
        <taxon>Lophotrochozoa</taxon>
        <taxon>Mollusca</taxon>
        <taxon>Bivalvia</taxon>
        <taxon>Autobranchia</taxon>
        <taxon>Heteroconchia</taxon>
        <taxon>Palaeoheterodonta</taxon>
        <taxon>Unionida</taxon>
        <taxon>Unionoidea</taxon>
        <taxon>Unionidae</taxon>
        <taxon>Unioninae</taxon>
        <taxon>Sinanodonta</taxon>
    </lineage>
</organism>
<accession>A0ABD3WZM9</accession>
<dbReference type="EMBL" id="JBJQND010000004">
    <property type="protein sequence ID" value="KAL3878831.1"/>
    <property type="molecule type" value="Genomic_DNA"/>
</dbReference>
<feature type="compositionally biased region" description="Polar residues" evidence="2">
    <location>
        <begin position="278"/>
        <end position="298"/>
    </location>
</feature>
<gene>
    <name evidence="4" type="ORF">ACJMK2_031159</name>
</gene>
<feature type="region of interest" description="Disordered" evidence="2">
    <location>
        <begin position="488"/>
        <end position="589"/>
    </location>
</feature>
<feature type="coiled-coil region" evidence="1">
    <location>
        <begin position="594"/>
        <end position="621"/>
    </location>
</feature>
<evidence type="ECO:0000256" key="2">
    <source>
        <dbReference type="SAM" id="MobiDB-lite"/>
    </source>
</evidence>
<dbReference type="InterPro" id="IPR031981">
    <property type="entry name" value="MIEAP_C"/>
</dbReference>
<reference evidence="4 5" key="1">
    <citation type="submission" date="2024-11" db="EMBL/GenBank/DDBJ databases">
        <title>Chromosome-level genome assembly of the freshwater bivalve Anodonta woodiana.</title>
        <authorList>
            <person name="Chen X."/>
        </authorList>
    </citation>
    <scope>NUCLEOTIDE SEQUENCE [LARGE SCALE GENOMIC DNA]</scope>
    <source>
        <strain evidence="4">MN2024</strain>
        <tissue evidence="4">Gills</tissue>
    </source>
</reference>
<dbReference type="Pfam" id="PF16026">
    <property type="entry name" value="MIEAP"/>
    <property type="match status" value="1"/>
</dbReference>
<protein>
    <recommendedName>
        <fullName evidence="3">Mitochondria-eating protein C-terminal domain-containing protein</fullName>
    </recommendedName>
</protein>
<evidence type="ECO:0000313" key="4">
    <source>
        <dbReference type="EMBL" id="KAL3878831.1"/>
    </source>
</evidence>
<proteinExistence type="predicted"/>
<feature type="compositionally biased region" description="Basic and acidic residues" evidence="2">
    <location>
        <begin position="319"/>
        <end position="343"/>
    </location>
</feature>
<evidence type="ECO:0000256" key="1">
    <source>
        <dbReference type="SAM" id="Coils"/>
    </source>
</evidence>
<feature type="compositionally biased region" description="Low complexity" evidence="2">
    <location>
        <begin position="138"/>
        <end position="150"/>
    </location>
</feature>
<comment type="caution">
    <text evidence="4">The sequence shown here is derived from an EMBL/GenBank/DDBJ whole genome shotgun (WGS) entry which is preliminary data.</text>
</comment>
<evidence type="ECO:0000313" key="5">
    <source>
        <dbReference type="Proteomes" id="UP001634394"/>
    </source>
</evidence>
<dbReference type="AlphaFoldDB" id="A0ABD3WZM9"/>
<feature type="region of interest" description="Disordered" evidence="2">
    <location>
        <begin position="128"/>
        <end position="152"/>
    </location>
</feature>